<feature type="domain" description="YcaO" evidence="1">
    <location>
        <begin position="99"/>
        <end position="455"/>
    </location>
</feature>
<evidence type="ECO:0000259" key="1">
    <source>
        <dbReference type="PROSITE" id="PS51664"/>
    </source>
</evidence>
<evidence type="ECO:0000313" key="3">
    <source>
        <dbReference type="Proteomes" id="UP000315816"/>
    </source>
</evidence>
<organism evidence="2 3">
    <name type="scientific">Aliiroseovarius halocynthiae</name>
    <dbReference type="NCBI Taxonomy" id="985055"/>
    <lineage>
        <taxon>Bacteria</taxon>
        <taxon>Pseudomonadati</taxon>
        <taxon>Pseudomonadota</taxon>
        <taxon>Alphaproteobacteria</taxon>
        <taxon>Rhodobacterales</taxon>
        <taxon>Paracoccaceae</taxon>
        <taxon>Aliiroseovarius</taxon>
    </lineage>
</organism>
<keyword evidence="3" id="KW-1185">Reference proteome</keyword>
<dbReference type="PANTHER" id="PTHR37809:SF1">
    <property type="entry name" value="RIBOSOMAL PROTEIN S12 METHYLTHIOTRANSFERASE ACCESSORY FACTOR YCAO"/>
    <property type="match status" value="1"/>
</dbReference>
<dbReference type="PANTHER" id="PTHR37809">
    <property type="entry name" value="RIBOSOMAL PROTEIN S12 METHYLTHIOTRANSFERASE ACCESSORY FACTOR YCAO"/>
    <property type="match status" value="1"/>
</dbReference>
<dbReference type="Proteomes" id="UP000315816">
    <property type="component" value="Unassembled WGS sequence"/>
</dbReference>
<dbReference type="NCBIfam" id="TIGR00702">
    <property type="entry name" value="YcaO-type kinase domain"/>
    <property type="match status" value="1"/>
</dbReference>
<sequence>MSSDRTPFLNVWSVLLLIDSADCRTTSQYWQLKPTPKYSTKAVARCVPPSATVRRAKRLIERVGVTQVAEVTGLDSVGIPNFMTVRPRDLGPGISYYNGKGTTRQDALAGALMEAVERQAGEHCDYAVTYASEAELAGTTPLTKLAEIVVPNACAFDDQTPVEWVHGYDLIGQRATAVPLNAVVCPYTPTDVPALFYASTNGLASGNTLTEALCHALCEVIERDALAISLARSQVTPAIGGLLESIGISSSPSAHQNADHAQIRLEGLPRRAALLVGRLKRAGLNIYVRNLTSTAGLATIDCTIVEPTASGIPNAHGGCGTHPDARIALNRAITEAAQSRIACIQGGREDLPEIIKPRAPYDADELYGGTEFIDFDDVPSVQNASIDDDIRLILDRMPDYGLDQAVAFDLTRPEVGMPVVRVVVPKAEAWSVFHLHTGRGVFGERVSQVLQGAMQ</sequence>
<name>A0A545SMX1_9RHOB</name>
<reference evidence="2 3" key="1">
    <citation type="submission" date="2019-06" db="EMBL/GenBank/DDBJ databases">
        <title>A novel species of marine bacteria.</title>
        <authorList>
            <person name="Wang Y."/>
        </authorList>
    </citation>
    <scope>NUCLEOTIDE SEQUENCE [LARGE SCALE GENOMIC DNA]</scope>
    <source>
        <strain evidence="2 3">MA1-10</strain>
    </source>
</reference>
<dbReference type="EMBL" id="VICH01000011">
    <property type="protein sequence ID" value="TQV66196.1"/>
    <property type="molecule type" value="Genomic_DNA"/>
</dbReference>
<proteinExistence type="predicted"/>
<dbReference type="OrthoDB" id="109999at2"/>
<protein>
    <recommendedName>
        <fullName evidence="1">YcaO domain-containing protein</fullName>
    </recommendedName>
</protein>
<dbReference type="PROSITE" id="PS51664">
    <property type="entry name" value="YCAO"/>
    <property type="match status" value="1"/>
</dbReference>
<dbReference type="Pfam" id="PF02624">
    <property type="entry name" value="YcaO"/>
    <property type="match status" value="1"/>
</dbReference>
<dbReference type="AlphaFoldDB" id="A0A545SMX1"/>
<accession>A0A545SMX1</accession>
<comment type="caution">
    <text evidence="2">The sequence shown here is derived from an EMBL/GenBank/DDBJ whole genome shotgun (WGS) entry which is preliminary data.</text>
</comment>
<dbReference type="Gene3D" id="3.30.1330.230">
    <property type="match status" value="2"/>
</dbReference>
<dbReference type="InterPro" id="IPR003776">
    <property type="entry name" value="YcaO-like_dom"/>
</dbReference>
<gene>
    <name evidence="2" type="ORF">FIL88_14165</name>
</gene>
<evidence type="ECO:0000313" key="2">
    <source>
        <dbReference type="EMBL" id="TQV66196.1"/>
    </source>
</evidence>